<sequence>MPAKDYPFYIKAPAVLIGLYYLVSILTILNGVLIPFAFAILFAVLLNPLYNRLLDYKLPRPLAVLLTVLSGVAFMGLIGYLMSSQIAQFSQSFPVLKIRFVQMTDSLELWISQQFGVSIQKQVLFVKNALDSSQAAIGSVIGTVFGTLSLMLIIPIYIFMLLLYKNLILNFLYEVFSEEHSKSVGEVLAQTKSAIQSYIVGLLIEMIIVSALNSLALFIIGVKYAILLGVIGGVINILPYIGGFVSILLPVIIATVTKDGYSAQLAVIASYLLIQFVDSNIIFPRFVSVKVQINALISLVAVFLGNMMWGIPGMFLMLPMVAVMKIIFDRVDDLKPWGKLLGDEIPIRHMGQIWGRPGRRKKTDSINVPLKEAIK</sequence>
<evidence type="ECO:0000256" key="1">
    <source>
        <dbReference type="ARBA" id="ARBA00004651"/>
    </source>
</evidence>
<evidence type="ECO:0000256" key="4">
    <source>
        <dbReference type="ARBA" id="ARBA00022475"/>
    </source>
</evidence>
<dbReference type="InterPro" id="IPR002549">
    <property type="entry name" value="AI-2E-like"/>
</dbReference>
<evidence type="ECO:0000313" key="9">
    <source>
        <dbReference type="EMBL" id="TSJ36428.1"/>
    </source>
</evidence>
<dbReference type="OrthoDB" id="9793390at2"/>
<dbReference type="AlphaFoldDB" id="A0A556M969"/>
<organism evidence="9 10">
    <name type="scientific">Mucilaginibacter corticis</name>
    <dbReference type="NCBI Taxonomy" id="2597670"/>
    <lineage>
        <taxon>Bacteria</taxon>
        <taxon>Pseudomonadati</taxon>
        <taxon>Bacteroidota</taxon>
        <taxon>Sphingobacteriia</taxon>
        <taxon>Sphingobacteriales</taxon>
        <taxon>Sphingobacteriaceae</taxon>
        <taxon>Mucilaginibacter</taxon>
    </lineage>
</organism>
<feature type="transmembrane region" description="Helical" evidence="8">
    <location>
        <begin position="62"/>
        <end position="82"/>
    </location>
</feature>
<protein>
    <submittedName>
        <fullName evidence="9">AI-2E family transporter</fullName>
    </submittedName>
</protein>
<evidence type="ECO:0000256" key="2">
    <source>
        <dbReference type="ARBA" id="ARBA00009773"/>
    </source>
</evidence>
<dbReference type="RefSeq" id="WP_144250719.1">
    <property type="nucleotide sequence ID" value="NZ_VLPK01000007.1"/>
</dbReference>
<comment type="subcellular location">
    <subcellularLocation>
        <location evidence="1">Cell membrane</location>
        <topology evidence="1">Multi-pass membrane protein</topology>
    </subcellularLocation>
</comment>
<dbReference type="Pfam" id="PF01594">
    <property type="entry name" value="AI-2E_transport"/>
    <property type="match status" value="1"/>
</dbReference>
<evidence type="ECO:0000256" key="6">
    <source>
        <dbReference type="ARBA" id="ARBA00022989"/>
    </source>
</evidence>
<keyword evidence="4" id="KW-1003">Cell membrane</keyword>
<dbReference type="PANTHER" id="PTHR21716">
    <property type="entry name" value="TRANSMEMBRANE PROTEIN"/>
    <property type="match status" value="1"/>
</dbReference>
<evidence type="ECO:0000256" key="7">
    <source>
        <dbReference type="ARBA" id="ARBA00023136"/>
    </source>
</evidence>
<keyword evidence="7 8" id="KW-0472">Membrane</keyword>
<proteinExistence type="inferred from homology"/>
<feature type="transmembrane region" description="Helical" evidence="8">
    <location>
        <begin position="198"/>
        <end position="220"/>
    </location>
</feature>
<evidence type="ECO:0000256" key="3">
    <source>
        <dbReference type="ARBA" id="ARBA00022448"/>
    </source>
</evidence>
<keyword evidence="5 8" id="KW-0812">Transmembrane</keyword>
<dbReference type="Proteomes" id="UP000318733">
    <property type="component" value="Unassembled WGS sequence"/>
</dbReference>
<feature type="transmembrane region" description="Helical" evidence="8">
    <location>
        <begin position="226"/>
        <end position="253"/>
    </location>
</feature>
<evidence type="ECO:0000313" key="10">
    <source>
        <dbReference type="Proteomes" id="UP000318733"/>
    </source>
</evidence>
<feature type="transmembrane region" description="Helical" evidence="8">
    <location>
        <begin position="20"/>
        <end position="50"/>
    </location>
</feature>
<feature type="transmembrane region" description="Helical" evidence="8">
    <location>
        <begin position="135"/>
        <end position="164"/>
    </location>
</feature>
<dbReference type="PANTHER" id="PTHR21716:SF53">
    <property type="entry name" value="PERMEASE PERM-RELATED"/>
    <property type="match status" value="1"/>
</dbReference>
<feature type="transmembrane region" description="Helical" evidence="8">
    <location>
        <begin position="295"/>
        <end position="318"/>
    </location>
</feature>
<feature type="transmembrane region" description="Helical" evidence="8">
    <location>
        <begin position="265"/>
        <end position="283"/>
    </location>
</feature>
<gene>
    <name evidence="9" type="ORF">FO440_23285</name>
</gene>
<comment type="similarity">
    <text evidence="2">Belongs to the autoinducer-2 exporter (AI-2E) (TC 2.A.86) family.</text>
</comment>
<keyword evidence="6 8" id="KW-1133">Transmembrane helix</keyword>
<comment type="caution">
    <text evidence="9">The sequence shown here is derived from an EMBL/GenBank/DDBJ whole genome shotgun (WGS) entry which is preliminary data.</text>
</comment>
<evidence type="ECO:0000256" key="8">
    <source>
        <dbReference type="SAM" id="Phobius"/>
    </source>
</evidence>
<keyword evidence="10" id="KW-1185">Reference proteome</keyword>
<evidence type="ECO:0000256" key="5">
    <source>
        <dbReference type="ARBA" id="ARBA00022692"/>
    </source>
</evidence>
<keyword evidence="3" id="KW-0813">Transport</keyword>
<accession>A0A556M969</accession>
<name>A0A556M969_9SPHI</name>
<dbReference type="GO" id="GO:0005886">
    <property type="term" value="C:plasma membrane"/>
    <property type="evidence" value="ECO:0007669"/>
    <property type="project" value="UniProtKB-SubCell"/>
</dbReference>
<dbReference type="EMBL" id="VLPK01000007">
    <property type="protein sequence ID" value="TSJ36428.1"/>
    <property type="molecule type" value="Genomic_DNA"/>
</dbReference>
<reference evidence="9 10" key="1">
    <citation type="submission" date="2019-07" db="EMBL/GenBank/DDBJ databases">
        <authorList>
            <person name="Huq M.A."/>
        </authorList>
    </citation>
    <scope>NUCLEOTIDE SEQUENCE [LARGE SCALE GENOMIC DNA]</scope>
    <source>
        <strain evidence="9 10">MAH-19</strain>
    </source>
</reference>